<sequence>MSKLMHTIVFDKPLSLVRISEFKRREKISVYESGGVFYGNDRNNSGLLPSFVPSVYATQREAHTGRRSLWATGLFS</sequence>
<evidence type="ECO:0000313" key="1">
    <source>
        <dbReference type="EMBL" id="GCE12334.1"/>
    </source>
</evidence>
<keyword evidence="2" id="KW-1185">Reference proteome</keyword>
<dbReference type="AlphaFoldDB" id="A0A401ZZR4"/>
<proteinExistence type="predicted"/>
<name>A0A401ZZR4_9CHLR</name>
<evidence type="ECO:0000313" key="2">
    <source>
        <dbReference type="Proteomes" id="UP000287352"/>
    </source>
</evidence>
<dbReference type="EMBL" id="BIFR01000001">
    <property type="protein sequence ID" value="GCE12334.1"/>
    <property type="molecule type" value="Genomic_DNA"/>
</dbReference>
<organism evidence="1 2">
    <name type="scientific">Tengunoibacter tsumagoiensis</name>
    <dbReference type="NCBI Taxonomy" id="2014871"/>
    <lineage>
        <taxon>Bacteria</taxon>
        <taxon>Bacillati</taxon>
        <taxon>Chloroflexota</taxon>
        <taxon>Ktedonobacteria</taxon>
        <taxon>Ktedonobacterales</taxon>
        <taxon>Dictyobacteraceae</taxon>
        <taxon>Tengunoibacter</taxon>
    </lineage>
</organism>
<reference evidence="2" key="1">
    <citation type="submission" date="2018-12" db="EMBL/GenBank/DDBJ databases">
        <title>Tengunoibacter tsumagoiensis gen. nov., sp. nov., Dictyobacter kobayashii sp. nov., D. alpinus sp. nov., and D. joshuensis sp. nov. and description of Dictyobacteraceae fam. nov. within the order Ktedonobacterales isolated from Tengu-no-mugimeshi.</title>
        <authorList>
            <person name="Wang C.M."/>
            <person name="Zheng Y."/>
            <person name="Sakai Y."/>
            <person name="Toyoda A."/>
            <person name="Minakuchi Y."/>
            <person name="Abe K."/>
            <person name="Yokota A."/>
            <person name="Yabe S."/>
        </authorList>
    </citation>
    <scope>NUCLEOTIDE SEQUENCE [LARGE SCALE GENOMIC DNA]</scope>
    <source>
        <strain evidence="2">Uno3</strain>
    </source>
</reference>
<accession>A0A401ZZR4</accession>
<comment type="caution">
    <text evidence="1">The sequence shown here is derived from an EMBL/GenBank/DDBJ whole genome shotgun (WGS) entry which is preliminary data.</text>
</comment>
<dbReference type="Proteomes" id="UP000287352">
    <property type="component" value="Unassembled WGS sequence"/>
</dbReference>
<gene>
    <name evidence="1" type="ORF">KTT_21930</name>
</gene>
<protein>
    <submittedName>
        <fullName evidence="1">Uncharacterized protein</fullName>
    </submittedName>
</protein>